<evidence type="ECO:0000256" key="4">
    <source>
        <dbReference type="PIRNR" id="PIRNR005690"/>
    </source>
</evidence>
<sequence length="517" mass="58082">MGIGSLFKQKRKQQSKQKPAIEFDTDLKTNLDKNLEIIETMLEKPNDLVIRELSLGRPDYRCAVVYIDGLVDKPEINNNVIKNLQYYAEKQELPKNTNDLINEVEKELISTGDVSKGKTLDDVSFALLYGSAILYLDGIDQVLMLDLKGWQTRSIEEPVTESLIRGPREGFIENLRTNMMLIRRHIRDPNLRFKTYQIGRRSKKNLVVSYIEGIVHPDILKEVNRRLKTIDLDDAPESGFVEQWIEDSFLSPFPQIANTERPDKVATAILQGKIAIILDGTPFVLIAPLTLGNTFQSPEDYNERWLIGTFLRFLRYGAAFLAMFLPSLYIALVSYDPGMIPPKLAFSIAATREGVPFPAAIEAFIMAFTMELLREAGARLPKTIGQTIGIVGGLVIGDAAVQAGVVSPIMVIVVAVTAIAAFAIPSYSTTIAFRLLRFGFMLAASFFGLYGVILVYIMINIHIVNLKSIGVPYSTPYAPTFFHDWKDLILRAPIAMQTRRPAYMQTVDNKSRDKEKH</sequence>
<feature type="transmembrane region" description="Helical" evidence="5">
    <location>
        <begin position="439"/>
        <end position="459"/>
    </location>
</feature>
<evidence type="ECO:0000256" key="5">
    <source>
        <dbReference type="SAM" id="Phobius"/>
    </source>
</evidence>
<comment type="caution">
    <text evidence="6">The sequence shown here is derived from an EMBL/GenBank/DDBJ whole genome shotgun (WGS) entry which is preliminary data.</text>
</comment>
<evidence type="ECO:0000313" key="7">
    <source>
        <dbReference type="Proteomes" id="UP000319280"/>
    </source>
</evidence>
<dbReference type="EMBL" id="VJMZ01000001">
    <property type="protein sequence ID" value="TRM11546.1"/>
    <property type="molecule type" value="Genomic_DNA"/>
</dbReference>
<keyword evidence="5" id="KW-0812">Transmembrane</keyword>
<dbReference type="InterPro" id="IPR004995">
    <property type="entry name" value="Spore_Ger"/>
</dbReference>
<dbReference type="Pfam" id="PF03323">
    <property type="entry name" value="GerA"/>
    <property type="match status" value="1"/>
</dbReference>
<feature type="transmembrane region" description="Helical" evidence="5">
    <location>
        <begin position="409"/>
        <end position="427"/>
    </location>
</feature>
<name>A0A549YI43_9BACI</name>
<comment type="similarity">
    <text evidence="2 4">Belongs to the GerABKA family.</text>
</comment>
<keyword evidence="5" id="KW-1133">Transmembrane helix</keyword>
<comment type="subcellular location">
    <subcellularLocation>
        <location evidence="4">Cell membrane</location>
    </subcellularLocation>
    <subcellularLocation>
        <location evidence="1">Membrane</location>
        <topology evidence="1">Multi-pass membrane protein</topology>
    </subcellularLocation>
</comment>
<dbReference type="PANTHER" id="PTHR22550:SF5">
    <property type="entry name" value="LEUCINE ZIPPER PROTEIN 4"/>
    <property type="match status" value="1"/>
</dbReference>
<dbReference type="AlphaFoldDB" id="A0A549YI43"/>
<dbReference type="RefSeq" id="WP_142790668.1">
    <property type="nucleotide sequence ID" value="NZ_VJMZ01000001.1"/>
</dbReference>
<keyword evidence="7" id="KW-1185">Reference proteome</keyword>
<accession>A0A549YI43</accession>
<evidence type="ECO:0000256" key="1">
    <source>
        <dbReference type="ARBA" id="ARBA00004141"/>
    </source>
</evidence>
<evidence type="ECO:0000256" key="2">
    <source>
        <dbReference type="ARBA" id="ARBA00005278"/>
    </source>
</evidence>
<evidence type="ECO:0000313" key="6">
    <source>
        <dbReference type="EMBL" id="TRM11546.1"/>
    </source>
</evidence>
<dbReference type="Proteomes" id="UP000319280">
    <property type="component" value="Unassembled WGS sequence"/>
</dbReference>
<reference evidence="6 7" key="1">
    <citation type="submission" date="2019-07" db="EMBL/GenBank/DDBJ databases">
        <title>Genomic analysis of Lentibacillus sp. NKC851-2.</title>
        <authorList>
            <person name="Oh Y.J."/>
        </authorList>
    </citation>
    <scope>NUCLEOTIDE SEQUENCE [LARGE SCALE GENOMIC DNA]</scope>
    <source>
        <strain evidence="6 7">NKC851-2</strain>
    </source>
</reference>
<dbReference type="GO" id="GO:0009847">
    <property type="term" value="P:spore germination"/>
    <property type="evidence" value="ECO:0007669"/>
    <property type="project" value="UniProtKB-UniRule"/>
</dbReference>
<proteinExistence type="inferred from homology"/>
<dbReference type="PIRSF" id="PIRSF005690">
    <property type="entry name" value="GerBA"/>
    <property type="match status" value="1"/>
</dbReference>
<feature type="transmembrane region" description="Helical" evidence="5">
    <location>
        <begin position="313"/>
        <end position="335"/>
    </location>
</feature>
<keyword evidence="3 4" id="KW-0472">Membrane</keyword>
<organism evidence="6 7">
    <name type="scientific">Lentibacillus cibarius</name>
    <dbReference type="NCBI Taxonomy" id="2583219"/>
    <lineage>
        <taxon>Bacteria</taxon>
        <taxon>Bacillati</taxon>
        <taxon>Bacillota</taxon>
        <taxon>Bacilli</taxon>
        <taxon>Bacillales</taxon>
        <taxon>Bacillaceae</taxon>
        <taxon>Lentibacillus</taxon>
    </lineage>
</organism>
<protein>
    <submittedName>
        <fullName evidence="6">Spore germination protein</fullName>
    </submittedName>
</protein>
<dbReference type="InterPro" id="IPR050768">
    <property type="entry name" value="UPF0353/GerABKA_families"/>
</dbReference>
<gene>
    <name evidence="6" type="ORF">FH966_07460</name>
</gene>
<dbReference type="GO" id="GO:0005886">
    <property type="term" value="C:plasma membrane"/>
    <property type="evidence" value="ECO:0007669"/>
    <property type="project" value="UniProtKB-SubCell"/>
</dbReference>
<evidence type="ECO:0000256" key="3">
    <source>
        <dbReference type="ARBA" id="ARBA00023136"/>
    </source>
</evidence>
<dbReference type="PANTHER" id="PTHR22550">
    <property type="entry name" value="SPORE GERMINATION PROTEIN"/>
    <property type="match status" value="1"/>
</dbReference>